<dbReference type="InterPro" id="IPR036611">
    <property type="entry name" value="Trigger_fac_ribosome-bd_sf"/>
</dbReference>
<dbReference type="GO" id="GO:0051083">
    <property type="term" value="P:'de novo' cotranslational protein folding"/>
    <property type="evidence" value="ECO:0007669"/>
    <property type="project" value="TreeGrafter"/>
</dbReference>
<dbReference type="Pfam" id="PF05697">
    <property type="entry name" value="Trigger_N"/>
    <property type="match status" value="1"/>
</dbReference>
<dbReference type="InterPro" id="IPR005215">
    <property type="entry name" value="Trig_fac"/>
</dbReference>
<dbReference type="PATRIC" id="fig|883158.3.peg.164"/>
<evidence type="ECO:0000313" key="3">
    <source>
        <dbReference type="Proteomes" id="UP000016023"/>
    </source>
</evidence>
<feature type="domain" description="Trigger factor ribosome-binding bacterial" evidence="1">
    <location>
        <begin position="1"/>
        <end position="146"/>
    </location>
</feature>
<organism evidence="2 3">
    <name type="scientific">Prevotella micans F0438</name>
    <dbReference type="NCBI Taxonomy" id="883158"/>
    <lineage>
        <taxon>Bacteria</taxon>
        <taxon>Pseudomonadati</taxon>
        <taxon>Bacteroidota</taxon>
        <taxon>Bacteroidia</taxon>
        <taxon>Bacteroidales</taxon>
        <taxon>Prevotellaceae</taxon>
        <taxon>Prevotella</taxon>
    </lineage>
</organism>
<dbReference type="Gene3D" id="1.10.3120.10">
    <property type="entry name" value="Trigger factor, C-terminal domain"/>
    <property type="match status" value="1"/>
</dbReference>
<dbReference type="GO" id="GO:0015031">
    <property type="term" value="P:protein transport"/>
    <property type="evidence" value="ECO:0007669"/>
    <property type="project" value="InterPro"/>
</dbReference>
<dbReference type="PANTHER" id="PTHR30560">
    <property type="entry name" value="TRIGGER FACTOR CHAPERONE AND PEPTIDYL-PROLYL CIS/TRANS ISOMERASE"/>
    <property type="match status" value="1"/>
</dbReference>
<reference evidence="2 3" key="1">
    <citation type="submission" date="2011-12" db="EMBL/GenBank/DDBJ databases">
        <title>The Genome Sequence of Prevotella micans F0438.</title>
        <authorList>
            <consortium name="The Broad Institute Genome Sequencing Platform"/>
            <person name="Earl A."/>
            <person name="Ward D."/>
            <person name="Feldgarden M."/>
            <person name="Gevers D."/>
            <person name="Izard J."/>
            <person name="Baranova O.V."/>
            <person name="Blanton J.M."/>
            <person name="Wade W.G."/>
            <person name="Dewhirst F.E."/>
            <person name="Young S.K."/>
            <person name="Zeng Q."/>
            <person name="Gargeya S."/>
            <person name="Fitzgerald M."/>
            <person name="Haas B."/>
            <person name="Abouelleil A."/>
            <person name="Alvarado L."/>
            <person name="Arachchi H.M."/>
            <person name="Berlin A."/>
            <person name="Chapman S.B."/>
            <person name="Gearin G."/>
            <person name="Goldberg J."/>
            <person name="Griggs A."/>
            <person name="Gujja S."/>
            <person name="Hansen M."/>
            <person name="Heiman D."/>
            <person name="Howarth C."/>
            <person name="Larimer J."/>
            <person name="Lui A."/>
            <person name="MacDonald P.J.P."/>
            <person name="McCowen C."/>
            <person name="Montmayeur A."/>
            <person name="Murphy C."/>
            <person name="Neiman D."/>
            <person name="Pearson M."/>
            <person name="Priest M."/>
            <person name="Roberts A."/>
            <person name="Saif S."/>
            <person name="Shea T."/>
            <person name="Sisk P."/>
            <person name="Stolte C."/>
            <person name="Sykes S."/>
            <person name="Wortman J."/>
            <person name="Nusbaum C."/>
            <person name="Birren B."/>
        </authorList>
    </citation>
    <scope>NUCLEOTIDE SEQUENCE [LARGE SCALE GENOMIC DNA]</scope>
    <source>
        <strain evidence="2 3">F0438</strain>
    </source>
</reference>
<dbReference type="AlphaFoldDB" id="H1PZR8"/>
<dbReference type="eggNOG" id="COG0544">
    <property type="taxonomic scope" value="Bacteria"/>
</dbReference>
<dbReference type="InterPro" id="IPR008881">
    <property type="entry name" value="Trigger_fac_ribosome-bd_bac"/>
</dbReference>
<dbReference type="STRING" id="883158.HMPREF9140_00156"/>
<dbReference type="GO" id="GO:0044183">
    <property type="term" value="F:protein folding chaperone"/>
    <property type="evidence" value="ECO:0007669"/>
    <property type="project" value="TreeGrafter"/>
</dbReference>
<accession>H1PZR8</accession>
<dbReference type="InterPro" id="IPR027304">
    <property type="entry name" value="Trigger_fact/SurA_dom_sf"/>
</dbReference>
<gene>
    <name evidence="2" type="ORF">HMPREF9140_00156</name>
</gene>
<dbReference type="NCBIfam" id="TIGR00115">
    <property type="entry name" value="tig"/>
    <property type="match status" value="1"/>
</dbReference>
<dbReference type="Proteomes" id="UP000016023">
    <property type="component" value="Unassembled WGS sequence"/>
</dbReference>
<evidence type="ECO:0000313" key="2">
    <source>
        <dbReference type="EMBL" id="EHO74661.1"/>
    </source>
</evidence>
<dbReference type="PIRSF" id="PIRSF003095">
    <property type="entry name" value="Trigger_factor"/>
    <property type="match status" value="1"/>
</dbReference>
<dbReference type="GO" id="GO:0003755">
    <property type="term" value="F:peptidyl-prolyl cis-trans isomerase activity"/>
    <property type="evidence" value="ECO:0007669"/>
    <property type="project" value="TreeGrafter"/>
</dbReference>
<dbReference type="Gene3D" id="3.30.70.1050">
    <property type="entry name" value="Trigger factor ribosome-binding domain"/>
    <property type="match status" value="1"/>
</dbReference>
<dbReference type="HOGENOM" id="CLU_045516_0_0_10"/>
<protein>
    <submittedName>
        <fullName evidence="2">Trigger factor tig</fullName>
    </submittedName>
</protein>
<dbReference type="RefSeq" id="WP_006951080.1">
    <property type="nucleotide sequence ID" value="NZ_JH594521.1"/>
</dbReference>
<sequence>MKISFENPDKINGLLTMTVEEADYKNEVEKTLKDYRKRANIPGFRPGQVPMGMIKRQIGSQVKVDAINKVLGEQLNKYIVDNKIEMLGQPLPSESQQQVDLDGEAPYEFKFDIAVAPEFKLEMSKKDKIKYYEITVDDKMVNDQIEIFRDRAGHYDKVTEYDPEQRDMLKGDLRELDEKGNTLEGGVVVEGAVMMPTFLKDDSQKKLFDGAKQGDIITFNPWEANSGNESELMSLLKIERSEVANHKGNFSYQITEITRFVKADNNKELWDSIYGEEAGINDEQAFREKISQGIAQQLVENSEFRFMQDLQAYCYKKVGKLQFPDTILKRIMLANNKDKGQEFVDKNYEDSLKVLTNHIIEEKLAEAHNVKIDGNDIREVARNSARAQFMQFGMTNVTDEMLNKYADEILKKKENVDSFVETARSRKVALALKDVVTLKKESITFDEFQKLENPK</sequence>
<dbReference type="GO" id="GO:0043022">
    <property type="term" value="F:ribosome binding"/>
    <property type="evidence" value="ECO:0007669"/>
    <property type="project" value="TreeGrafter"/>
</dbReference>
<dbReference type="GO" id="GO:0043335">
    <property type="term" value="P:protein unfolding"/>
    <property type="evidence" value="ECO:0007669"/>
    <property type="project" value="TreeGrafter"/>
</dbReference>
<dbReference type="EMBL" id="AGWK01000004">
    <property type="protein sequence ID" value="EHO74661.1"/>
    <property type="molecule type" value="Genomic_DNA"/>
</dbReference>
<dbReference type="SUPFAM" id="SSF102735">
    <property type="entry name" value="Trigger factor ribosome-binding domain"/>
    <property type="match status" value="1"/>
</dbReference>
<name>H1PZR8_9BACT</name>
<proteinExistence type="predicted"/>
<evidence type="ECO:0000259" key="1">
    <source>
        <dbReference type="Pfam" id="PF05697"/>
    </source>
</evidence>
<dbReference type="PANTHER" id="PTHR30560:SF3">
    <property type="entry name" value="TRIGGER FACTOR-LIKE PROTEIN TIG, CHLOROPLASTIC"/>
    <property type="match status" value="1"/>
</dbReference>
<dbReference type="InterPro" id="IPR037041">
    <property type="entry name" value="Trigger_fac_C_sf"/>
</dbReference>
<dbReference type="SUPFAM" id="SSF109998">
    <property type="entry name" value="Triger factor/SurA peptide-binding domain-like"/>
    <property type="match status" value="1"/>
</dbReference>
<keyword evidence="3" id="KW-1185">Reference proteome</keyword>
<comment type="caution">
    <text evidence="2">The sequence shown here is derived from an EMBL/GenBank/DDBJ whole genome shotgun (WGS) entry which is preliminary data.</text>
</comment>